<dbReference type="PROSITE" id="PS00678">
    <property type="entry name" value="WD_REPEATS_1"/>
    <property type="match status" value="1"/>
</dbReference>
<sequence>MHETILCTVAPSPTNPGPGYISVHDIQTGTSLASFKQNNATSHCTASLESKNGLGGLVMSAQQDKSILNVYNFQKDQLALKIVLPEKLTCIALDPSGDFCAGGSAQGRIYLWEIASGILYNAWHAHYRQVNVLRFTQDGAALVSGSEDSAVSIWEMARLLDDELQNDLPTPYCILSDHTLPVTDILCGVGPFPSCRILSASIDHSVKIWDPSTNTLLTTFSFPKPISHLAWDPTERIFFAASSGAEGEVYQVNLFRRVNLGKGKGVIGSGGSRELEAIGGKGVSDVIRVGEEDDSEGNRKRLMTVGQQITSLALSLTSTLLIVGTQAGTINIYDVPSHQLVRSISSHKGLAITYLTTMLRPSDLVGHVNGSLGIGVSGGGGGEVAGMCGRVVVPFERSRDGKRREGHEVGMILPFLGTTNRIDPTDYPYSELIVDHAFFVQPPSSTNVNSSQPNLQGKVTELESEVKYLREQLGKAKGVNDAMWENIVKKVVLKYDQAKEGEELSDQQLEERRRKRGRS</sequence>
<dbReference type="InParanoid" id="A0A067Q3L7"/>
<protein>
    <recommendedName>
        <fullName evidence="5">Pre-rRNA-processing protein IPI3</fullName>
    </recommendedName>
</protein>
<evidence type="ECO:0000313" key="7">
    <source>
        <dbReference type="Proteomes" id="UP000027265"/>
    </source>
</evidence>
<dbReference type="AlphaFoldDB" id="A0A067Q3L7"/>
<dbReference type="PANTHER" id="PTHR18763">
    <property type="entry name" value="WD-REPEAT PROTEIN 18"/>
    <property type="match status" value="1"/>
</dbReference>
<proteinExistence type="inferred from homology"/>
<dbReference type="STRING" id="933084.A0A067Q3L7"/>
<dbReference type="Pfam" id="PF00400">
    <property type="entry name" value="WD40"/>
    <property type="match status" value="3"/>
</dbReference>
<evidence type="ECO:0000256" key="1">
    <source>
        <dbReference type="ARBA" id="ARBA00010143"/>
    </source>
</evidence>
<dbReference type="PANTHER" id="PTHR18763:SF0">
    <property type="entry name" value="WD REPEAT-CONTAINING PROTEIN 18"/>
    <property type="match status" value="1"/>
</dbReference>
<dbReference type="InterPro" id="IPR015943">
    <property type="entry name" value="WD40/YVTN_repeat-like_dom_sf"/>
</dbReference>
<evidence type="ECO:0000256" key="3">
    <source>
        <dbReference type="ARBA" id="ARBA00022737"/>
    </source>
</evidence>
<dbReference type="SMART" id="SM00320">
    <property type="entry name" value="WD40"/>
    <property type="match status" value="5"/>
</dbReference>
<dbReference type="InterPro" id="IPR019775">
    <property type="entry name" value="WD40_repeat_CS"/>
</dbReference>
<evidence type="ECO:0000313" key="6">
    <source>
        <dbReference type="EMBL" id="KDQ61569.1"/>
    </source>
</evidence>
<dbReference type="InterPro" id="IPR036322">
    <property type="entry name" value="WD40_repeat_dom_sf"/>
</dbReference>
<dbReference type="FunCoup" id="A0A067Q3L7">
    <property type="interactions" value="325"/>
</dbReference>
<dbReference type="GO" id="GO:0006261">
    <property type="term" value="P:DNA-templated DNA replication"/>
    <property type="evidence" value="ECO:0007669"/>
    <property type="project" value="TreeGrafter"/>
</dbReference>
<dbReference type="SUPFAM" id="SSF50978">
    <property type="entry name" value="WD40 repeat-like"/>
    <property type="match status" value="1"/>
</dbReference>
<name>A0A067Q3L7_9AGAM</name>
<organism evidence="6 7">
    <name type="scientific">Jaapia argillacea MUCL 33604</name>
    <dbReference type="NCBI Taxonomy" id="933084"/>
    <lineage>
        <taxon>Eukaryota</taxon>
        <taxon>Fungi</taxon>
        <taxon>Dikarya</taxon>
        <taxon>Basidiomycota</taxon>
        <taxon>Agaricomycotina</taxon>
        <taxon>Agaricomycetes</taxon>
        <taxon>Agaricomycetidae</taxon>
        <taxon>Jaapiales</taxon>
        <taxon>Jaapiaceae</taxon>
        <taxon>Jaapia</taxon>
    </lineage>
</organism>
<feature type="repeat" description="WD" evidence="4">
    <location>
        <begin position="197"/>
        <end position="219"/>
    </location>
</feature>
<dbReference type="PROSITE" id="PS50294">
    <property type="entry name" value="WD_REPEATS_REGION"/>
    <property type="match status" value="1"/>
</dbReference>
<comment type="subcellular location">
    <subcellularLocation>
        <location evidence="5">Nucleus</location>
    </subcellularLocation>
</comment>
<evidence type="ECO:0000256" key="2">
    <source>
        <dbReference type="ARBA" id="ARBA00022574"/>
    </source>
</evidence>
<dbReference type="FunFam" id="2.130.10.10:FF:001940">
    <property type="entry name" value="Pre-rRNA-processing protein IPI3"/>
    <property type="match status" value="1"/>
</dbReference>
<dbReference type="HOGENOM" id="CLU_029749_4_0_1"/>
<comment type="subunit">
    <text evidence="5">Component of the RIX1 complex, composed of IPI1, RIX1/IPI2 and IPI3 in a 1:2:2 stoichiometry. The complex interacts (via RIX1) with MDN1 (via its hexameric AAA ATPase ring) and the pre-60S ribosome particles.</text>
</comment>
<dbReference type="PROSITE" id="PS50082">
    <property type="entry name" value="WD_REPEATS_2"/>
    <property type="match status" value="2"/>
</dbReference>
<keyword evidence="5" id="KW-0698">rRNA processing</keyword>
<dbReference type="InterPro" id="IPR045227">
    <property type="entry name" value="WDR18/Ipi3/RID3"/>
</dbReference>
<keyword evidence="2 4" id="KW-0853">WD repeat</keyword>
<dbReference type="GO" id="GO:0005656">
    <property type="term" value="C:nuclear pre-replicative complex"/>
    <property type="evidence" value="ECO:0007669"/>
    <property type="project" value="TreeGrafter"/>
</dbReference>
<feature type="repeat" description="WD" evidence="4">
    <location>
        <begin position="123"/>
        <end position="156"/>
    </location>
</feature>
<dbReference type="EMBL" id="KL197712">
    <property type="protein sequence ID" value="KDQ61569.1"/>
    <property type="molecule type" value="Genomic_DNA"/>
</dbReference>
<gene>
    <name evidence="6" type="ORF">JAAARDRAFT_31026</name>
</gene>
<dbReference type="OrthoDB" id="756370at2759"/>
<accession>A0A067Q3L7</accession>
<comment type="similarity">
    <text evidence="1 5">Belongs to the WD repeat IPI3/WDR18 family.</text>
</comment>
<comment type="function">
    <text evidence="5">Component of the RIX1 complex required for processing of ITS2 sequences from 35S pre-rRNA.</text>
</comment>
<keyword evidence="7" id="KW-1185">Reference proteome</keyword>
<evidence type="ECO:0000256" key="4">
    <source>
        <dbReference type="PROSITE-ProRule" id="PRU00221"/>
    </source>
</evidence>
<dbReference type="GO" id="GO:0120330">
    <property type="term" value="C:rixosome complex"/>
    <property type="evidence" value="ECO:0007669"/>
    <property type="project" value="UniProtKB-UniRule"/>
</dbReference>
<dbReference type="GO" id="GO:0006364">
    <property type="term" value="P:rRNA processing"/>
    <property type="evidence" value="ECO:0007669"/>
    <property type="project" value="UniProtKB-UniRule"/>
</dbReference>
<evidence type="ECO:0000256" key="5">
    <source>
        <dbReference type="RuleBase" id="RU369067"/>
    </source>
</evidence>
<reference evidence="7" key="1">
    <citation type="journal article" date="2014" name="Proc. Natl. Acad. Sci. U.S.A.">
        <title>Extensive sampling of basidiomycete genomes demonstrates inadequacy of the white-rot/brown-rot paradigm for wood decay fungi.</title>
        <authorList>
            <person name="Riley R."/>
            <person name="Salamov A.A."/>
            <person name="Brown D.W."/>
            <person name="Nagy L.G."/>
            <person name="Floudas D."/>
            <person name="Held B.W."/>
            <person name="Levasseur A."/>
            <person name="Lombard V."/>
            <person name="Morin E."/>
            <person name="Otillar R."/>
            <person name="Lindquist E.A."/>
            <person name="Sun H."/>
            <person name="LaButti K.M."/>
            <person name="Schmutz J."/>
            <person name="Jabbour D."/>
            <person name="Luo H."/>
            <person name="Baker S.E."/>
            <person name="Pisabarro A.G."/>
            <person name="Walton J.D."/>
            <person name="Blanchette R.A."/>
            <person name="Henrissat B."/>
            <person name="Martin F."/>
            <person name="Cullen D."/>
            <person name="Hibbett D.S."/>
            <person name="Grigoriev I.V."/>
        </authorList>
    </citation>
    <scope>NUCLEOTIDE SEQUENCE [LARGE SCALE GENOMIC DNA]</scope>
    <source>
        <strain evidence="7">MUCL 33604</strain>
    </source>
</reference>
<dbReference type="Proteomes" id="UP000027265">
    <property type="component" value="Unassembled WGS sequence"/>
</dbReference>
<dbReference type="InterPro" id="IPR001680">
    <property type="entry name" value="WD40_rpt"/>
</dbReference>
<keyword evidence="3" id="KW-0677">Repeat</keyword>
<keyword evidence="5" id="KW-0539">Nucleus</keyword>
<dbReference type="Gene3D" id="2.130.10.10">
    <property type="entry name" value="YVTN repeat-like/Quinoprotein amine dehydrogenase"/>
    <property type="match status" value="2"/>
</dbReference>